<feature type="compositionally biased region" description="Polar residues" evidence="1">
    <location>
        <begin position="860"/>
        <end position="869"/>
    </location>
</feature>
<evidence type="ECO:0000256" key="1">
    <source>
        <dbReference type="SAM" id="MobiDB-lite"/>
    </source>
</evidence>
<feature type="compositionally biased region" description="Low complexity" evidence="1">
    <location>
        <begin position="412"/>
        <end position="426"/>
    </location>
</feature>
<feature type="region of interest" description="Disordered" evidence="1">
    <location>
        <begin position="1127"/>
        <end position="1148"/>
    </location>
</feature>
<dbReference type="InterPro" id="IPR032795">
    <property type="entry name" value="DUF3741-assoc"/>
</dbReference>
<feature type="compositionally biased region" description="Basic and acidic residues" evidence="1">
    <location>
        <begin position="627"/>
        <end position="636"/>
    </location>
</feature>
<evidence type="ECO:0000259" key="3">
    <source>
        <dbReference type="Pfam" id="PF14383"/>
    </source>
</evidence>
<dbReference type="PANTHER" id="PTHR31680:SF4">
    <property type="entry name" value="LONGIFOLIA PROTEIN"/>
    <property type="match status" value="1"/>
</dbReference>
<proteinExistence type="predicted"/>
<feature type="compositionally biased region" description="Basic and acidic residues" evidence="1">
    <location>
        <begin position="120"/>
        <end position="133"/>
    </location>
</feature>
<feature type="region of interest" description="Disordered" evidence="1">
    <location>
        <begin position="189"/>
        <end position="213"/>
    </location>
</feature>
<feature type="region of interest" description="Disordered" evidence="1">
    <location>
        <begin position="450"/>
        <end position="469"/>
    </location>
</feature>
<feature type="region of interest" description="Disordered" evidence="1">
    <location>
        <begin position="397"/>
        <end position="426"/>
    </location>
</feature>
<feature type="region of interest" description="Disordered" evidence="1">
    <location>
        <begin position="860"/>
        <end position="901"/>
    </location>
</feature>
<feature type="compositionally biased region" description="Basic and acidic residues" evidence="1">
    <location>
        <begin position="190"/>
        <end position="206"/>
    </location>
</feature>
<name>A0A1D1Y8N1_9ARAE</name>
<feature type="compositionally biased region" description="Basic residues" evidence="1">
    <location>
        <begin position="1139"/>
        <end position="1148"/>
    </location>
</feature>
<feature type="compositionally biased region" description="Polar residues" evidence="1">
    <location>
        <begin position="663"/>
        <end position="676"/>
    </location>
</feature>
<dbReference type="AlphaFoldDB" id="A0A1D1Y8N1"/>
<dbReference type="EMBL" id="GDJX01016934">
    <property type="protein sequence ID" value="JAT51002.1"/>
    <property type="molecule type" value="Transcribed_RNA"/>
</dbReference>
<evidence type="ECO:0000259" key="2">
    <source>
        <dbReference type="Pfam" id="PF14309"/>
    </source>
</evidence>
<accession>A0A1D1Y8N1</accession>
<feature type="compositionally biased region" description="Basic and acidic residues" evidence="1">
    <location>
        <begin position="645"/>
        <end position="654"/>
    </location>
</feature>
<feature type="compositionally biased region" description="Polar residues" evidence="1">
    <location>
        <begin position="892"/>
        <end position="901"/>
    </location>
</feature>
<feature type="compositionally biased region" description="Low complexity" evidence="1">
    <location>
        <begin position="677"/>
        <end position="688"/>
    </location>
</feature>
<dbReference type="InterPro" id="IPR025486">
    <property type="entry name" value="DUF4378"/>
</dbReference>
<feature type="region of interest" description="Disordered" evidence="1">
    <location>
        <begin position="627"/>
        <end position="745"/>
    </location>
</feature>
<evidence type="ECO:0008006" key="5">
    <source>
        <dbReference type="Google" id="ProtNLM"/>
    </source>
</evidence>
<feature type="region of interest" description="Disordered" evidence="1">
    <location>
        <begin position="1032"/>
        <end position="1054"/>
    </location>
</feature>
<sequence>MSAKLLNAFTDDNPDLQKQIGCMAGIFQVFDRHHLLNGRRLIGHNRKRLPSGDALLHDGRLQSETNSFSRQIVLDKNLSRSLNENQRVSVQSSRASFSSSSCSSSFSSLECNKSTQQEPSHFERTTFPERSLKDPPALQNSEIDSKLLPSSPCPYPQNLSATTCRQSLDFCDVVKDSIYRDTRSLSIKTSNEEEGKRHVMKHKDSPRPLPLSETIDRSYLTGKNEKPKVSVGLSKSIQVLAKLKEAPRYISEHKPTTRSSYEAKDGSIFPLAQEAPRFSYDGREIARSSVDSWESSKCSLRLRELPRLSLDSRQSSLRNSNLDSKLNSVTKDLERIDCNRKTYKSLTLEQDLDTQRQPTSVVAKLMGLEAMPSSSGMQGHTHSSKRGTTNLEAIKSSSKSLKMPGENKQERLSSSPKSSLKASIAPQLRHAESVIKPMSNSRIPIETAPWKQQKCRGTPGMAFGPREGHKRQQQESLYCEIERKLKELEFQQSSKDLRALKQILDAIKSKGLREISKDETLSSEIPEEINSYQEMAGVDQNLRKTNRQKPHTGHPHTTLMKGANTSRPLQAPIVIMKPEKCINKSSVPASSIIPFTGLSGLHRVRTGDATDMKKTTVNNRLAKDQAIKLSPREPDHQILPYLDKNSSRHREDNSSLRVRVQMAQGSPRPQLQAKENSGSIVKVSGSVSPRLQQKKLELEKKSRAPSPSSESTKSRKQSITRHVSESVSPRSKIRPKPEQVQQSGDKLNEITSDARNLNHQKDEISLKAKGKISLASQLDREGTNVDQSIGLTSILNQQGSQSTSDGAVDNNTSIIKEKKSLHDFSEDAFAELSTISLEQPSPVSVLDASFYREDLSSSPVHRISNSYTGDDTRNSDIPSGAVWKTPGPDSHLPNSPQSDLSSTMYHKKLESIENLLQKLRQLSLSNNDESPANDHMTSLCELHNPDHGYVSQVLLASGFLSTGPNGPMPPIRLHKSGSVMDPGLFLELEQTKLGITKPQSLQETSARSKCDHPEKLHRRLLFDTVNEILTRKLESAGRGPRPRPDGRLADKNTTGQQLLKELCLEIERLQSGVGFPDDEDDGLMPMLCQDVAHQSEGWKDLGREVSGLVLDMERSIFKDLINEVVNGGSAASSGPPAKPSRRRRQLSC</sequence>
<dbReference type="PANTHER" id="PTHR31680">
    <property type="entry name" value="LONGIFOLIA PROTEIN"/>
    <property type="match status" value="1"/>
</dbReference>
<feature type="domain" description="DUF3741" evidence="3">
    <location>
        <begin position="360"/>
        <end position="375"/>
    </location>
</feature>
<dbReference type="Pfam" id="PF14309">
    <property type="entry name" value="DUF4378"/>
    <property type="match status" value="1"/>
</dbReference>
<feature type="domain" description="DUF4378" evidence="2">
    <location>
        <begin position="946"/>
        <end position="1123"/>
    </location>
</feature>
<protein>
    <recommendedName>
        <fullName evidence="5">Protein LONGIFOLIA 2</fullName>
    </recommendedName>
</protein>
<organism evidence="4">
    <name type="scientific">Anthurium amnicola</name>
    <dbReference type="NCBI Taxonomy" id="1678845"/>
    <lineage>
        <taxon>Eukaryota</taxon>
        <taxon>Viridiplantae</taxon>
        <taxon>Streptophyta</taxon>
        <taxon>Embryophyta</taxon>
        <taxon>Tracheophyta</taxon>
        <taxon>Spermatophyta</taxon>
        <taxon>Magnoliopsida</taxon>
        <taxon>Liliopsida</taxon>
        <taxon>Araceae</taxon>
        <taxon>Pothoideae</taxon>
        <taxon>Potheae</taxon>
        <taxon>Anthurium</taxon>
    </lineage>
</organism>
<dbReference type="Pfam" id="PF14383">
    <property type="entry name" value="VARLMGL"/>
    <property type="match status" value="1"/>
</dbReference>
<reference evidence="4" key="1">
    <citation type="submission" date="2015-07" db="EMBL/GenBank/DDBJ databases">
        <title>Transcriptome Assembly of Anthurium amnicola.</title>
        <authorList>
            <person name="Suzuki J."/>
        </authorList>
    </citation>
    <scope>NUCLEOTIDE SEQUENCE</scope>
</reference>
<dbReference type="InterPro" id="IPR033334">
    <property type="entry name" value="LNG1/2"/>
</dbReference>
<dbReference type="GO" id="GO:0051513">
    <property type="term" value="P:regulation of monopolar cell growth"/>
    <property type="evidence" value="ECO:0007669"/>
    <property type="project" value="InterPro"/>
</dbReference>
<evidence type="ECO:0000313" key="4">
    <source>
        <dbReference type="EMBL" id="JAT51002.1"/>
    </source>
</evidence>
<gene>
    <name evidence="4" type="ORF">g.113127</name>
</gene>
<feature type="region of interest" description="Disordered" evidence="1">
    <location>
        <begin position="113"/>
        <end position="137"/>
    </location>
</feature>